<proteinExistence type="predicted"/>
<dbReference type="EMBL" id="HACA01008593">
    <property type="protein sequence ID" value="CDW25954.1"/>
    <property type="molecule type" value="Transcribed_RNA"/>
</dbReference>
<protein>
    <submittedName>
        <fullName evidence="1">Uncharacterized protein</fullName>
    </submittedName>
</protein>
<reference evidence="1" key="1">
    <citation type="submission" date="2014-05" db="EMBL/GenBank/DDBJ databases">
        <authorList>
            <person name="Chronopoulou M."/>
        </authorList>
    </citation>
    <scope>NUCLEOTIDE SEQUENCE</scope>
    <source>
        <tissue evidence="1">Whole organism</tissue>
    </source>
</reference>
<evidence type="ECO:0000313" key="1">
    <source>
        <dbReference type="EMBL" id="CDW25954.1"/>
    </source>
</evidence>
<dbReference type="AlphaFoldDB" id="A0A0K2TJ64"/>
<accession>A0A0K2TJ64</accession>
<sequence length="80" mass="9337">MYTDNDSQDQKSLSLTLTLRLTYTINDPSITSDEIQGVKQLFSRDQKACELDIPINGKDRWMLIHISNCYIREIHPNDHE</sequence>
<name>A0A0K2TJ64_LEPSM</name>
<organism evidence="1">
    <name type="scientific">Lepeophtheirus salmonis</name>
    <name type="common">Salmon louse</name>
    <name type="synonym">Caligus salmonis</name>
    <dbReference type="NCBI Taxonomy" id="72036"/>
    <lineage>
        <taxon>Eukaryota</taxon>
        <taxon>Metazoa</taxon>
        <taxon>Ecdysozoa</taxon>
        <taxon>Arthropoda</taxon>
        <taxon>Crustacea</taxon>
        <taxon>Multicrustacea</taxon>
        <taxon>Hexanauplia</taxon>
        <taxon>Copepoda</taxon>
        <taxon>Siphonostomatoida</taxon>
        <taxon>Caligidae</taxon>
        <taxon>Lepeophtheirus</taxon>
    </lineage>
</organism>